<dbReference type="EMBL" id="KE361637">
    <property type="protein sequence ID" value="EPQ27797.1"/>
    <property type="molecule type" value="Genomic_DNA"/>
</dbReference>
<dbReference type="InterPro" id="IPR000909">
    <property type="entry name" value="PLipase_C_PInositol-sp_X_dom"/>
</dbReference>
<proteinExistence type="predicted"/>
<evidence type="ECO:0000256" key="1">
    <source>
        <dbReference type="SAM" id="MobiDB-lite"/>
    </source>
</evidence>
<feature type="domain" description="Phosphatidylinositol-specific phospholipase C X" evidence="3">
    <location>
        <begin position="297"/>
        <end position="439"/>
    </location>
</feature>
<evidence type="ECO:0000313" key="4">
    <source>
        <dbReference type="EMBL" id="EPQ27797.1"/>
    </source>
</evidence>
<dbReference type="SUPFAM" id="SSF51695">
    <property type="entry name" value="PLC-like phosphodiesterases"/>
    <property type="match status" value="1"/>
</dbReference>
<dbReference type="PROSITE" id="PS50007">
    <property type="entry name" value="PIPLC_X_DOMAIN"/>
    <property type="match status" value="1"/>
</dbReference>
<accession>A0A061H4H2</accession>
<dbReference type="RefSeq" id="XP_007880259.1">
    <property type="nucleotide sequence ID" value="XM_007882068.1"/>
</dbReference>
<feature type="compositionally biased region" description="Acidic residues" evidence="1">
    <location>
        <begin position="108"/>
        <end position="117"/>
    </location>
</feature>
<dbReference type="AlphaFoldDB" id="A0A061H4H2"/>
<keyword evidence="2" id="KW-0732">Signal</keyword>
<organism evidence="4 5">
    <name type="scientific">Pseudozyma flocculosa PF-1</name>
    <dbReference type="NCBI Taxonomy" id="1277687"/>
    <lineage>
        <taxon>Eukaryota</taxon>
        <taxon>Fungi</taxon>
        <taxon>Dikarya</taxon>
        <taxon>Basidiomycota</taxon>
        <taxon>Ustilaginomycotina</taxon>
        <taxon>Ustilaginomycetes</taxon>
        <taxon>Ustilaginales</taxon>
        <taxon>Ustilaginaceae</taxon>
        <taxon>Pseudozyma</taxon>
    </lineage>
</organism>
<dbReference type="GO" id="GO:0006629">
    <property type="term" value="P:lipid metabolic process"/>
    <property type="evidence" value="ECO:0007669"/>
    <property type="project" value="InterPro"/>
</dbReference>
<dbReference type="GeneID" id="19318643"/>
<dbReference type="GO" id="GO:0008081">
    <property type="term" value="F:phosphoric diester hydrolase activity"/>
    <property type="evidence" value="ECO:0007669"/>
    <property type="project" value="InterPro"/>
</dbReference>
<evidence type="ECO:0000256" key="2">
    <source>
        <dbReference type="SAM" id="SignalP"/>
    </source>
</evidence>
<dbReference type="eggNOG" id="ENOG502RZSI">
    <property type="taxonomic scope" value="Eukaryota"/>
</dbReference>
<reference evidence="4 5" key="1">
    <citation type="journal article" date="2013" name="Plant Cell">
        <title>The transition from a phytopathogenic smut ancestor to an anamorphic biocontrol agent deciphered by comparative whole-genome analysis.</title>
        <authorList>
            <person name="Lefebvre F."/>
            <person name="Joly D.L."/>
            <person name="Labbe C."/>
            <person name="Teichmann B."/>
            <person name="Linning R."/>
            <person name="Belzile F."/>
            <person name="Bakkeren G."/>
            <person name="Belanger R.R."/>
        </authorList>
    </citation>
    <scope>NUCLEOTIDE SEQUENCE [LARGE SCALE GENOMIC DNA]</scope>
    <source>
        <strain evidence="4 5">PF-1</strain>
    </source>
</reference>
<gene>
    <name evidence="4" type="ORF">PFL1_04542</name>
</gene>
<feature type="region of interest" description="Disordered" evidence="1">
    <location>
        <begin position="108"/>
        <end position="137"/>
    </location>
</feature>
<sequence>MPIMSRTAFLTAQLLVSCEWTMPPHPTGDLAAFQGPRSRLLGMLLQACLLASRSATNVPTRTSLVVDLADAPHHLLRHGDRGGSRHGDHDLDQCHCCCYHGDNDGDNDDDNNDDDDMPTTPLLADPAAPGRRGTATSSIESSVVVYNRTSLAVQVSASADGDESRTATTARPRQKVSIPAVLDIAAAGRAALRLVLQAGSQRFAASVFTSSRVRTAAAAAAAADAKDVGQGGAAGDSPSWSLLSLGPVDVVEKGVARSPPFLAYASSPSPSQPFSLLLLPSADLCNFLARLPSSLLLSALTLPGTHESAARYGWPISTCQSSAYTIREQLQRGIRFLDIRLSLKGGRLLAYHGVSDQKIDFASILDDTYAFLEANAGETVVMSVKQENDLPGFKETVLRDHLGLEDDNERRTGADRRWYLDARIPTLGEVRGKVVLISRFGTSREQPGGIHPPIWPNSSPLSFRYTLPSGQVVETQDWYDIGSLALVPTKMQRIWDLLQSSGRSDDVWSLNFTSASSFPLALPPFVATGWREGASTVRCASVQGVNARLLDGLCQAFCAELDSEGGRGDGGMGMGMGMGMGWKATFALDYFHHPPGLVEALVAANFR</sequence>
<dbReference type="PANTHER" id="PTHR13593:SF148">
    <property type="entry name" value="PHOSPHATIDYLINOSITOL-SPECIFIC PHOSPHOLIPASE C X DOMAIN-CONTAINING PROTEIN"/>
    <property type="match status" value="1"/>
</dbReference>
<dbReference type="HOGENOM" id="CLU_031402_0_0_1"/>
<name>A0A061H4H2_9BASI</name>
<dbReference type="InterPro" id="IPR017946">
    <property type="entry name" value="PLC-like_Pdiesterase_TIM-brl"/>
</dbReference>
<dbReference type="InterPro" id="IPR051057">
    <property type="entry name" value="PI-PLC_domain"/>
</dbReference>
<evidence type="ECO:0000313" key="5">
    <source>
        <dbReference type="Proteomes" id="UP000053664"/>
    </source>
</evidence>
<dbReference type="KEGG" id="pfp:PFL1_04542"/>
<dbReference type="PANTHER" id="PTHR13593">
    <property type="match status" value="1"/>
</dbReference>
<feature type="signal peptide" evidence="2">
    <location>
        <begin position="1"/>
        <end position="18"/>
    </location>
</feature>
<dbReference type="OrthoDB" id="1046782at2759"/>
<feature type="chain" id="PRO_5001599454" description="Phosphatidylinositol-specific phospholipase C X domain-containing protein" evidence="2">
    <location>
        <begin position="19"/>
        <end position="607"/>
    </location>
</feature>
<dbReference type="Pfam" id="PF00388">
    <property type="entry name" value="PI-PLC-X"/>
    <property type="match status" value="1"/>
</dbReference>
<feature type="compositionally biased region" description="Low complexity" evidence="1">
    <location>
        <begin position="118"/>
        <end position="129"/>
    </location>
</feature>
<dbReference type="SMART" id="SM00148">
    <property type="entry name" value="PLCXc"/>
    <property type="match status" value="1"/>
</dbReference>
<evidence type="ECO:0000259" key="3">
    <source>
        <dbReference type="SMART" id="SM00148"/>
    </source>
</evidence>
<dbReference type="Gene3D" id="3.20.20.190">
    <property type="entry name" value="Phosphatidylinositol (PI) phosphodiesterase"/>
    <property type="match status" value="1"/>
</dbReference>
<protein>
    <recommendedName>
        <fullName evidence="3">Phosphatidylinositol-specific phospholipase C X domain-containing protein</fullName>
    </recommendedName>
</protein>
<dbReference type="Proteomes" id="UP000053664">
    <property type="component" value="Unassembled WGS sequence"/>
</dbReference>
<dbReference type="PROSITE" id="PS51257">
    <property type="entry name" value="PROKAR_LIPOPROTEIN"/>
    <property type="match status" value="1"/>
</dbReference>